<dbReference type="STRING" id="54.SAMN02745121_05560"/>
<dbReference type="Proteomes" id="UP000199400">
    <property type="component" value="Unassembled WGS sequence"/>
</dbReference>
<organism evidence="2 3">
    <name type="scientific">Nannocystis exedens</name>
    <dbReference type="NCBI Taxonomy" id="54"/>
    <lineage>
        <taxon>Bacteria</taxon>
        <taxon>Pseudomonadati</taxon>
        <taxon>Myxococcota</taxon>
        <taxon>Polyangia</taxon>
        <taxon>Nannocystales</taxon>
        <taxon>Nannocystaceae</taxon>
        <taxon>Nannocystis</taxon>
    </lineage>
</organism>
<protein>
    <recommendedName>
        <fullName evidence="1">ADYC domain-containing protein</fullName>
    </recommendedName>
</protein>
<evidence type="ECO:0000313" key="2">
    <source>
        <dbReference type="EMBL" id="SFE78950.1"/>
    </source>
</evidence>
<sequence>MRVRRATALGLMTATMACDVGHIPRADGPDEVGVRELEINGFRLNGLRLNGFRLNGFRLNGFRLNGDAGTGDYIDLEMFQLHQGWTVTHAWLEGSELRVQTSTGTTLVGTQLVDSILHFGLVDGAPKKRKLKIAGAALQSSGLWLYDLQIKDDVGVWEPLCVDALGNATQAVMVGAVWDPSTGDRLPAVSGLVTLACRDAAIGKCAEWGYHPWEFADHHQACTRMVRADYCGDGASHTIDGMVIHVLDEIGVEEAEANLDYVVEAEWGPDGATCLNLESTRLVGSTAGCERTACGEAFASGGLIQTGIPVP</sequence>
<evidence type="ECO:0000259" key="1">
    <source>
        <dbReference type="Pfam" id="PF20032"/>
    </source>
</evidence>
<reference evidence="3" key="1">
    <citation type="submission" date="2016-10" db="EMBL/GenBank/DDBJ databases">
        <authorList>
            <person name="Varghese N."/>
            <person name="Submissions S."/>
        </authorList>
    </citation>
    <scope>NUCLEOTIDE SEQUENCE [LARGE SCALE GENOMIC DNA]</scope>
    <source>
        <strain evidence="3">ATCC 25963</strain>
    </source>
</reference>
<feature type="domain" description="ADYC" evidence="1">
    <location>
        <begin position="109"/>
        <end position="278"/>
    </location>
</feature>
<dbReference type="EMBL" id="FOMX01000019">
    <property type="protein sequence ID" value="SFE78950.1"/>
    <property type="molecule type" value="Genomic_DNA"/>
</dbReference>
<name>A0A1I2DG86_9BACT</name>
<dbReference type="InterPro" id="IPR045426">
    <property type="entry name" value="ADYC"/>
</dbReference>
<dbReference type="Pfam" id="PF20032">
    <property type="entry name" value="ADYC"/>
    <property type="match status" value="1"/>
</dbReference>
<dbReference type="PROSITE" id="PS51257">
    <property type="entry name" value="PROKAR_LIPOPROTEIN"/>
    <property type="match status" value="1"/>
</dbReference>
<gene>
    <name evidence="2" type="ORF">SAMN02745121_05560</name>
</gene>
<accession>A0A1I2DG86</accession>
<dbReference type="AlphaFoldDB" id="A0A1I2DG86"/>
<proteinExistence type="predicted"/>
<evidence type="ECO:0000313" key="3">
    <source>
        <dbReference type="Proteomes" id="UP000199400"/>
    </source>
</evidence>
<keyword evidence="3" id="KW-1185">Reference proteome</keyword>